<name>A0A2G5H7P1_CERBT</name>
<feature type="non-terminal residue" evidence="2">
    <location>
        <position position="1"/>
    </location>
</feature>
<dbReference type="Proteomes" id="UP000230605">
    <property type="component" value="Chromosome 5"/>
</dbReference>
<evidence type="ECO:0000313" key="2">
    <source>
        <dbReference type="EMBL" id="PIA88557.1"/>
    </source>
</evidence>
<dbReference type="AlphaFoldDB" id="A0A2G5H7P1"/>
<keyword evidence="1" id="KW-0812">Transmembrane</keyword>
<evidence type="ECO:0000313" key="3">
    <source>
        <dbReference type="Proteomes" id="UP000230605"/>
    </source>
</evidence>
<proteinExistence type="predicted"/>
<reference evidence="2 3" key="1">
    <citation type="submission" date="2015-10" db="EMBL/GenBank/DDBJ databases">
        <title>The cercosporin biosynthetic gene cluster was horizontally transferred to several fungal lineages and shown to be expanded in Cercospora beticola based on microsynteny with recipient genomes.</title>
        <authorList>
            <person name="De Jonge R."/>
            <person name="Ebert M.K."/>
            <person name="Suttle J.C."/>
            <person name="Jurick Ii W.M."/>
            <person name="Secor G.A."/>
            <person name="Thomma B.P."/>
            <person name="Van De Peer Y."/>
            <person name="Bolton M.D."/>
        </authorList>
    </citation>
    <scope>NUCLEOTIDE SEQUENCE [LARGE SCALE GENOMIC DNA]</scope>
    <source>
        <strain evidence="2 3">09-40</strain>
    </source>
</reference>
<protein>
    <submittedName>
        <fullName evidence="2">Uncharacterized protein</fullName>
    </submittedName>
</protein>
<keyword evidence="1" id="KW-1133">Transmembrane helix</keyword>
<organism evidence="2 3">
    <name type="scientific">Cercospora beticola</name>
    <name type="common">Sugarbeet leaf spot fungus</name>
    <dbReference type="NCBI Taxonomy" id="122368"/>
    <lineage>
        <taxon>Eukaryota</taxon>
        <taxon>Fungi</taxon>
        <taxon>Dikarya</taxon>
        <taxon>Ascomycota</taxon>
        <taxon>Pezizomycotina</taxon>
        <taxon>Dothideomycetes</taxon>
        <taxon>Dothideomycetidae</taxon>
        <taxon>Mycosphaerellales</taxon>
        <taxon>Mycosphaerellaceae</taxon>
        <taxon>Cercospora</taxon>
    </lineage>
</organism>
<gene>
    <name evidence="2" type="ORF">CB0940_07838</name>
</gene>
<feature type="transmembrane region" description="Helical" evidence="1">
    <location>
        <begin position="51"/>
        <end position="69"/>
    </location>
</feature>
<comment type="caution">
    <text evidence="2">The sequence shown here is derived from an EMBL/GenBank/DDBJ whole genome shotgun (WGS) entry which is preliminary data.</text>
</comment>
<sequence length="85" mass="9666">LRRDRRVKQFKLHLGKRRTQSASEDLDIGPTPLAATKPDYKRRFHPVTSTLFILSCGLTAFFAVSIATLKLSTFLRAYLTSEARI</sequence>
<keyword evidence="1" id="KW-0472">Membrane</keyword>
<accession>A0A2G5H7P1</accession>
<dbReference type="EMBL" id="LKMD01000108">
    <property type="protein sequence ID" value="PIA88557.1"/>
    <property type="molecule type" value="Genomic_DNA"/>
</dbReference>
<evidence type="ECO:0000256" key="1">
    <source>
        <dbReference type="SAM" id="Phobius"/>
    </source>
</evidence>